<evidence type="ECO:0000259" key="1">
    <source>
        <dbReference type="Pfam" id="PF08242"/>
    </source>
</evidence>
<dbReference type="InterPro" id="IPR013217">
    <property type="entry name" value="Methyltransf_12"/>
</dbReference>
<name>A0A517VMU4_9PLAN</name>
<dbReference type="Proteomes" id="UP000316855">
    <property type="component" value="Chromosome"/>
</dbReference>
<accession>A0A517VMU4</accession>
<evidence type="ECO:0000313" key="3">
    <source>
        <dbReference type="Proteomes" id="UP000316855"/>
    </source>
</evidence>
<dbReference type="InterPro" id="IPR016584">
    <property type="entry name" value="MeTrfase_VrtF"/>
</dbReference>
<evidence type="ECO:0000313" key="2">
    <source>
        <dbReference type="EMBL" id="QDT94337.1"/>
    </source>
</evidence>
<dbReference type="RefSeq" id="WP_145232243.1">
    <property type="nucleotide sequence ID" value="NZ_CP036343.1"/>
</dbReference>
<dbReference type="AlphaFoldDB" id="A0A517VMU4"/>
<dbReference type="SUPFAM" id="SSF53335">
    <property type="entry name" value="S-adenosyl-L-methionine-dependent methyltransferases"/>
    <property type="match status" value="1"/>
</dbReference>
<sequence>MNSPSEASTAGQAVYSKRILSIYDLWVLGISNSLIWKCRTRHILSWMNQSLTANHLDVGVGTGYYLEHCTFPDLNVRLGLLDLNSNSLAAATSRAGRYKPESYQADILQPLPDQPKRFDSVSLNYLLHCLPGDLTTKSILFDHLNQWLNPGAIISGSTILAEGIPRSLPARKLMNFYNEKKIFTNAADSRDELQSRLQSRYTDVELKVTGCVALFRARYTPSTTN</sequence>
<dbReference type="OrthoDB" id="507855at2"/>
<keyword evidence="2" id="KW-0489">Methyltransferase</keyword>
<keyword evidence="2" id="KW-0808">Transferase</keyword>
<dbReference type="GO" id="GO:0032259">
    <property type="term" value="P:methylation"/>
    <property type="evidence" value="ECO:0007669"/>
    <property type="project" value="UniProtKB-KW"/>
</dbReference>
<keyword evidence="3" id="KW-1185">Reference proteome</keyword>
<dbReference type="KEGG" id="gax:Pan161_60330"/>
<protein>
    <submittedName>
        <fullName evidence="2">Methyltransferase domain protein</fullName>
    </submittedName>
</protein>
<dbReference type="PIRSF" id="PIRSF011491">
    <property type="entry name" value="Mtase_YbcY_prd"/>
    <property type="match status" value="1"/>
</dbReference>
<dbReference type="GO" id="GO:0008168">
    <property type="term" value="F:methyltransferase activity"/>
    <property type="evidence" value="ECO:0007669"/>
    <property type="project" value="UniProtKB-KW"/>
</dbReference>
<gene>
    <name evidence="2" type="ORF">Pan161_60330</name>
</gene>
<dbReference type="CDD" id="cd02440">
    <property type="entry name" value="AdoMet_MTases"/>
    <property type="match status" value="1"/>
</dbReference>
<dbReference type="Gene3D" id="3.40.50.150">
    <property type="entry name" value="Vaccinia Virus protein VP39"/>
    <property type="match status" value="1"/>
</dbReference>
<feature type="domain" description="Methyltransferase type 12" evidence="1">
    <location>
        <begin position="56"/>
        <end position="153"/>
    </location>
</feature>
<dbReference type="InterPro" id="IPR029063">
    <property type="entry name" value="SAM-dependent_MTases_sf"/>
</dbReference>
<organism evidence="2 3">
    <name type="scientific">Gimesia algae</name>
    <dbReference type="NCBI Taxonomy" id="2527971"/>
    <lineage>
        <taxon>Bacteria</taxon>
        <taxon>Pseudomonadati</taxon>
        <taxon>Planctomycetota</taxon>
        <taxon>Planctomycetia</taxon>
        <taxon>Planctomycetales</taxon>
        <taxon>Planctomycetaceae</taxon>
        <taxon>Gimesia</taxon>
    </lineage>
</organism>
<reference evidence="2 3" key="1">
    <citation type="submission" date="2019-02" db="EMBL/GenBank/DDBJ databases">
        <title>Deep-cultivation of Planctomycetes and their phenomic and genomic characterization uncovers novel biology.</title>
        <authorList>
            <person name="Wiegand S."/>
            <person name="Jogler M."/>
            <person name="Boedeker C."/>
            <person name="Pinto D."/>
            <person name="Vollmers J."/>
            <person name="Rivas-Marin E."/>
            <person name="Kohn T."/>
            <person name="Peeters S.H."/>
            <person name="Heuer A."/>
            <person name="Rast P."/>
            <person name="Oberbeckmann S."/>
            <person name="Bunk B."/>
            <person name="Jeske O."/>
            <person name="Meyerdierks A."/>
            <person name="Storesund J.E."/>
            <person name="Kallscheuer N."/>
            <person name="Luecker S."/>
            <person name="Lage O.M."/>
            <person name="Pohl T."/>
            <person name="Merkel B.J."/>
            <person name="Hornburger P."/>
            <person name="Mueller R.-W."/>
            <person name="Bruemmer F."/>
            <person name="Labrenz M."/>
            <person name="Spormann A.M."/>
            <person name="Op den Camp H."/>
            <person name="Overmann J."/>
            <person name="Amann R."/>
            <person name="Jetten M.S.M."/>
            <person name="Mascher T."/>
            <person name="Medema M.H."/>
            <person name="Devos D.P."/>
            <person name="Kaster A.-K."/>
            <person name="Ovreas L."/>
            <person name="Rohde M."/>
            <person name="Galperin M.Y."/>
            <person name="Jogler C."/>
        </authorList>
    </citation>
    <scope>NUCLEOTIDE SEQUENCE [LARGE SCALE GENOMIC DNA]</scope>
    <source>
        <strain evidence="2 3">Pan161</strain>
    </source>
</reference>
<proteinExistence type="predicted"/>
<dbReference type="EMBL" id="CP036343">
    <property type="protein sequence ID" value="QDT94337.1"/>
    <property type="molecule type" value="Genomic_DNA"/>
</dbReference>
<dbReference type="Pfam" id="PF08242">
    <property type="entry name" value="Methyltransf_12"/>
    <property type="match status" value="1"/>
</dbReference>